<dbReference type="InterPro" id="IPR014710">
    <property type="entry name" value="RmlC-like_jellyroll"/>
</dbReference>
<sequence length="94" mass="10074">MAHHLLLLLLAVLLPAPATADPDAVQDYCVPDVGGRGRPLELALLPSYPCRIPANLTAADFAFSGVRAASNFSVDTSFVGGRYAERREIDAHRD</sequence>
<dbReference type="AlphaFoldDB" id="A0A3L6Q7Y8"/>
<feature type="signal peptide" evidence="1">
    <location>
        <begin position="1"/>
        <end position="20"/>
    </location>
</feature>
<feature type="chain" id="PRO_5018035702" evidence="1">
    <location>
        <begin position="21"/>
        <end position="94"/>
    </location>
</feature>
<protein>
    <submittedName>
        <fullName evidence="2">Uncharacterized protein</fullName>
    </submittedName>
</protein>
<comment type="caution">
    <text evidence="2">The sequence shown here is derived from an EMBL/GenBank/DDBJ whole genome shotgun (WGS) entry which is preliminary data.</text>
</comment>
<evidence type="ECO:0000256" key="1">
    <source>
        <dbReference type="SAM" id="SignalP"/>
    </source>
</evidence>
<gene>
    <name evidence="2" type="ORF">C2845_PM15G12420</name>
</gene>
<evidence type="ECO:0000313" key="2">
    <source>
        <dbReference type="EMBL" id="RLM73683.1"/>
    </source>
</evidence>
<name>A0A3L6Q7Y8_PANMI</name>
<organism evidence="2 3">
    <name type="scientific">Panicum miliaceum</name>
    <name type="common">Proso millet</name>
    <name type="synonym">Broomcorn millet</name>
    <dbReference type="NCBI Taxonomy" id="4540"/>
    <lineage>
        <taxon>Eukaryota</taxon>
        <taxon>Viridiplantae</taxon>
        <taxon>Streptophyta</taxon>
        <taxon>Embryophyta</taxon>
        <taxon>Tracheophyta</taxon>
        <taxon>Spermatophyta</taxon>
        <taxon>Magnoliopsida</taxon>
        <taxon>Liliopsida</taxon>
        <taxon>Poales</taxon>
        <taxon>Poaceae</taxon>
        <taxon>PACMAD clade</taxon>
        <taxon>Panicoideae</taxon>
        <taxon>Panicodae</taxon>
        <taxon>Paniceae</taxon>
        <taxon>Panicinae</taxon>
        <taxon>Panicum</taxon>
        <taxon>Panicum sect. Panicum</taxon>
    </lineage>
</organism>
<dbReference type="Proteomes" id="UP000275267">
    <property type="component" value="Unassembled WGS sequence"/>
</dbReference>
<reference evidence="3" key="1">
    <citation type="journal article" date="2019" name="Nat. Commun.">
        <title>The genome of broomcorn millet.</title>
        <authorList>
            <person name="Zou C."/>
            <person name="Miki D."/>
            <person name="Li D."/>
            <person name="Tang Q."/>
            <person name="Xiao L."/>
            <person name="Rajput S."/>
            <person name="Deng P."/>
            <person name="Jia W."/>
            <person name="Huang R."/>
            <person name="Zhang M."/>
            <person name="Sun Y."/>
            <person name="Hu J."/>
            <person name="Fu X."/>
            <person name="Schnable P.S."/>
            <person name="Li F."/>
            <person name="Zhang H."/>
            <person name="Feng B."/>
            <person name="Zhu X."/>
            <person name="Liu R."/>
            <person name="Schnable J.C."/>
            <person name="Zhu J.-K."/>
            <person name="Zhang H."/>
        </authorList>
    </citation>
    <scope>NUCLEOTIDE SEQUENCE [LARGE SCALE GENOMIC DNA]</scope>
</reference>
<proteinExistence type="predicted"/>
<keyword evidence="3" id="KW-1185">Reference proteome</keyword>
<dbReference type="EMBL" id="PQIB02000013">
    <property type="protein sequence ID" value="RLM73683.1"/>
    <property type="molecule type" value="Genomic_DNA"/>
</dbReference>
<evidence type="ECO:0000313" key="3">
    <source>
        <dbReference type="Proteomes" id="UP000275267"/>
    </source>
</evidence>
<accession>A0A3L6Q7Y8</accession>
<keyword evidence="1" id="KW-0732">Signal</keyword>
<dbReference type="Gene3D" id="2.60.120.10">
    <property type="entry name" value="Jelly Rolls"/>
    <property type="match status" value="1"/>
</dbReference>